<evidence type="ECO:0000256" key="1">
    <source>
        <dbReference type="SAM" id="SignalP"/>
    </source>
</evidence>
<organism evidence="2 3">
    <name type="scientific">Tetrahymena thermophila (strain SB210)</name>
    <dbReference type="NCBI Taxonomy" id="312017"/>
    <lineage>
        <taxon>Eukaryota</taxon>
        <taxon>Sar</taxon>
        <taxon>Alveolata</taxon>
        <taxon>Ciliophora</taxon>
        <taxon>Intramacronucleata</taxon>
        <taxon>Oligohymenophorea</taxon>
        <taxon>Hymenostomatida</taxon>
        <taxon>Tetrahymenina</taxon>
        <taxon>Tetrahymenidae</taxon>
        <taxon>Tetrahymena</taxon>
    </lineage>
</organism>
<proteinExistence type="predicted"/>
<keyword evidence="2" id="KW-0812">Transmembrane</keyword>
<dbReference type="GeneID" id="7838149"/>
<accession>I7MH02</accession>
<dbReference type="AlphaFoldDB" id="I7MH02"/>
<dbReference type="InParanoid" id="I7MH02"/>
<feature type="signal peptide" evidence="1">
    <location>
        <begin position="1"/>
        <end position="17"/>
    </location>
</feature>
<dbReference type="EMBL" id="GG662547">
    <property type="protein sequence ID" value="EAS02186.1"/>
    <property type="molecule type" value="Genomic_DNA"/>
</dbReference>
<keyword evidence="2" id="KW-0472">Membrane</keyword>
<dbReference type="KEGG" id="tet:TTHERM_00558690"/>
<evidence type="ECO:0000313" key="2">
    <source>
        <dbReference type="EMBL" id="EAS02186.1"/>
    </source>
</evidence>
<dbReference type="Proteomes" id="UP000009168">
    <property type="component" value="Unassembled WGS sequence"/>
</dbReference>
<dbReference type="HOGENOM" id="CLU_149666_0_0_1"/>
<protein>
    <submittedName>
        <fullName evidence="2">Transmembrane protein, putative</fullName>
    </submittedName>
</protein>
<feature type="chain" id="PRO_5003712509" evidence="1">
    <location>
        <begin position="18"/>
        <end position="139"/>
    </location>
</feature>
<keyword evidence="1" id="KW-0732">Signal</keyword>
<reference evidence="3" key="1">
    <citation type="journal article" date="2006" name="PLoS Biol.">
        <title>Macronuclear genome sequence of the ciliate Tetrahymena thermophila, a model eukaryote.</title>
        <authorList>
            <person name="Eisen J.A."/>
            <person name="Coyne R.S."/>
            <person name="Wu M."/>
            <person name="Wu D."/>
            <person name="Thiagarajan M."/>
            <person name="Wortman J.R."/>
            <person name="Badger J.H."/>
            <person name="Ren Q."/>
            <person name="Amedeo P."/>
            <person name="Jones K.M."/>
            <person name="Tallon L.J."/>
            <person name="Delcher A.L."/>
            <person name="Salzberg S.L."/>
            <person name="Silva J.C."/>
            <person name="Haas B.J."/>
            <person name="Majoros W.H."/>
            <person name="Farzad M."/>
            <person name="Carlton J.M."/>
            <person name="Smith R.K. Jr."/>
            <person name="Garg J."/>
            <person name="Pearlman R.E."/>
            <person name="Karrer K.M."/>
            <person name="Sun L."/>
            <person name="Manning G."/>
            <person name="Elde N.C."/>
            <person name="Turkewitz A.P."/>
            <person name="Asai D.J."/>
            <person name="Wilkes D.E."/>
            <person name="Wang Y."/>
            <person name="Cai H."/>
            <person name="Collins K."/>
            <person name="Stewart B.A."/>
            <person name="Lee S.R."/>
            <person name="Wilamowska K."/>
            <person name="Weinberg Z."/>
            <person name="Ruzzo W.L."/>
            <person name="Wloga D."/>
            <person name="Gaertig J."/>
            <person name="Frankel J."/>
            <person name="Tsao C.-C."/>
            <person name="Gorovsky M.A."/>
            <person name="Keeling P.J."/>
            <person name="Waller R.F."/>
            <person name="Patron N.J."/>
            <person name="Cherry J.M."/>
            <person name="Stover N.A."/>
            <person name="Krieger C.J."/>
            <person name="del Toro C."/>
            <person name="Ryder H.F."/>
            <person name="Williamson S.C."/>
            <person name="Barbeau R.A."/>
            <person name="Hamilton E.P."/>
            <person name="Orias E."/>
        </authorList>
    </citation>
    <scope>NUCLEOTIDE SEQUENCE [LARGE SCALE GENOMIC DNA]</scope>
    <source>
        <strain evidence="3">SB210</strain>
    </source>
</reference>
<name>I7MH02_TETTS</name>
<sequence length="139" mass="15904">MGKLILALPLAVLLILAGTIILQNKSNLSTDYYTFKYSTWEDCVQKLPDYPQKCTDVKGFQSAQSAVNNLVSPQSSNALPGCIKFAQFQKTAGPDSILNYGDYYLDCFYEDIVVEAAQTNDCYYQQYFYPRYFKCTKWF</sequence>
<evidence type="ECO:0000313" key="3">
    <source>
        <dbReference type="Proteomes" id="UP000009168"/>
    </source>
</evidence>
<gene>
    <name evidence="2" type="ORF">TTHERM_00558690</name>
</gene>
<dbReference type="RefSeq" id="XP_001022431.1">
    <property type="nucleotide sequence ID" value="XM_001022431.2"/>
</dbReference>
<keyword evidence="3" id="KW-1185">Reference proteome</keyword>